<evidence type="ECO:0000313" key="2">
    <source>
        <dbReference type="EMBL" id="MDL0089134.1"/>
    </source>
</evidence>
<organism evidence="2 3">
    <name type="scientific">Campylobacter gastrosuis</name>
    <dbReference type="NCBI Taxonomy" id="2974576"/>
    <lineage>
        <taxon>Bacteria</taxon>
        <taxon>Pseudomonadati</taxon>
        <taxon>Campylobacterota</taxon>
        <taxon>Epsilonproteobacteria</taxon>
        <taxon>Campylobacterales</taxon>
        <taxon>Campylobacteraceae</taxon>
        <taxon>Campylobacter</taxon>
    </lineage>
</organism>
<dbReference type="EMBL" id="JANURM010000008">
    <property type="protein sequence ID" value="MDL0089134.1"/>
    <property type="molecule type" value="Genomic_DNA"/>
</dbReference>
<sequence>MTAFSKDEIYTATEVVRNFSAVLGKISKAERKRAVIVKNNKFEAVLLNMSEYERLCEAVEILQGIYTSNKRENNG</sequence>
<dbReference type="RefSeq" id="WP_284937791.1">
    <property type="nucleotide sequence ID" value="NZ_JANURM010000008.1"/>
</dbReference>
<accession>A0ABT7HRV4</accession>
<reference evidence="2" key="2">
    <citation type="journal article" date="2023" name="Microorganisms">
        <title>Isolation and Genomic Characteristics of Cat-Borne Campylobacter felis sp. nov. and Sheep-Borne Campylobacter ovis sp. nov.</title>
        <authorList>
            <person name="Wang H."/>
            <person name="Li Y."/>
            <person name="Gu Y."/>
            <person name="Zhou G."/>
            <person name="Chen X."/>
            <person name="Zhang X."/>
            <person name="Shao Z."/>
            <person name="Zhang J."/>
            <person name="Zhang M."/>
        </authorList>
    </citation>
    <scope>NUCLEOTIDE SEQUENCE</scope>
    <source>
        <strain evidence="2">PS10</strain>
    </source>
</reference>
<protein>
    <submittedName>
        <fullName evidence="2">Type II toxin-antitoxin system Phd/YefM family antitoxin</fullName>
    </submittedName>
</protein>
<dbReference type="Gene3D" id="3.40.1620.10">
    <property type="entry name" value="YefM-like domain"/>
    <property type="match status" value="1"/>
</dbReference>
<reference evidence="2" key="1">
    <citation type="submission" date="2022-08" db="EMBL/GenBank/DDBJ databases">
        <authorList>
            <person name="Wang H."/>
        </authorList>
    </citation>
    <scope>NUCLEOTIDE SEQUENCE</scope>
    <source>
        <strain evidence="2">PS10</strain>
    </source>
</reference>
<evidence type="ECO:0000256" key="1">
    <source>
        <dbReference type="ARBA" id="ARBA00009981"/>
    </source>
</evidence>
<comment type="caution">
    <text evidence="2">The sequence shown here is derived from an EMBL/GenBank/DDBJ whole genome shotgun (WGS) entry which is preliminary data.</text>
</comment>
<name>A0ABT7HRV4_9BACT</name>
<dbReference type="InterPro" id="IPR036165">
    <property type="entry name" value="YefM-like_sf"/>
</dbReference>
<dbReference type="Proteomes" id="UP001173801">
    <property type="component" value="Unassembled WGS sequence"/>
</dbReference>
<evidence type="ECO:0000313" key="3">
    <source>
        <dbReference type="Proteomes" id="UP001173801"/>
    </source>
</evidence>
<keyword evidence="3" id="KW-1185">Reference proteome</keyword>
<proteinExistence type="inferred from homology"/>
<dbReference type="SUPFAM" id="SSF143120">
    <property type="entry name" value="YefM-like"/>
    <property type="match status" value="1"/>
</dbReference>
<comment type="similarity">
    <text evidence="1">Belongs to the phD/YefM antitoxin family.</text>
</comment>
<gene>
    <name evidence="2" type="ORF">NYG85_07130</name>
</gene>